<protein>
    <recommendedName>
        <fullName evidence="5">Lipoprotein</fullName>
    </recommendedName>
</protein>
<evidence type="ECO:0000256" key="1">
    <source>
        <dbReference type="SAM" id="MobiDB-lite"/>
    </source>
</evidence>
<proteinExistence type="predicted"/>
<dbReference type="RefSeq" id="WP_175011428.1">
    <property type="nucleotide sequence ID" value="NZ_CABVQN010000004.1"/>
</dbReference>
<dbReference type="AlphaFoldDB" id="A0A6P2V7W0"/>
<dbReference type="Proteomes" id="UP000494110">
    <property type="component" value="Unassembled WGS sequence"/>
</dbReference>
<reference evidence="3 4" key="1">
    <citation type="submission" date="2019-09" db="EMBL/GenBank/DDBJ databases">
        <authorList>
            <person name="Depoorter E."/>
        </authorList>
    </citation>
    <scope>NUCLEOTIDE SEQUENCE [LARGE SCALE GENOMIC DNA]</scope>
    <source>
        <strain evidence="3">R-39750</strain>
    </source>
</reference>
<feature type="chain" id="PRO_5027057475" description="Lipoprotein" evidence="2">
    <location>
        <begin position="26"/>
        <end position="372"/>
    </location>
</feature>
<feature type="compositionally biased region" description="Low complexity" evidence="1">
    <location>
        <begin position="354"/>
        <end position="372"/>
    </location>
</feature>
<dbReference type="PROSITE" id="PS51257">
    <property type="entry name" value="PROKAR_LIPOPROTEIN"/>
    <property type="match status" value="1"/>
</dbReference>
<gene>
    <name evidence="3" type="ORF">BLA39750_01293</name>
</gene>
<feature type="region of interest" description="Disordered" evidence="1">
    <location>
        <begin position="353"/>
        <end position="372"/>
    </location>
</feature>
<evidence type="ECO:0000313" key="3">
    <source>
        <dbReference type="EMBL" id="VWC82314.1"/>
    </source>
</evidence>
<evidence type="ECO:0008006" key="5">
    <source>
        <dbReference type="Google" id="ProtNLM"/>
    </source>
</evidence>
<name>A0A6P2V7W0_BURL3</name>
<feature type="region of interest" description="Disordered" evidence="1">
    <location>
        <begin position="241"/>
        <end position="268"/>
    </location>
</feature>
<evidence type="ECO:0000256" key="2">
    <source>
        <dbReference type="SAM" id="SignalP"/>
    </source>
</evidence>
<sequence length="372" mass="39110">MAATRAMLTSMLSCILLGCASPSVQYTKLKETDPTASGPKAAPQSPLGWQKFRFAHSLLSITTDPKSGAFSASSVLVDVPSDPYYTAHGSSKIWGVKTDIGFKYKANTLLLDTADVSMEDNRIKIIDAAGTAAAALLPLVGAGGPTVFPINIAMDPYLTKTPHFDDDSKTGCSDDLNHIRTCNIQGPLKKLGDWKVKLTIYPAPPDAIAIDVFEKSHTNTDEPAVYYSACRDVRVELSPKSPPAAAAVPAPDPKPRPAVKVDQPQPGSIVPLLTNVAPEATAETPDATTSDRPDTVVLNATFRVADPYKLEAIALPAKGTVTLRNDCGAEVASQPPSTSTTAEILAEAVKEAKAAWPTNTKTAAAPAKPAGH</sequence>
<feature type="signal peptide" evidence="2">
    <location>
        <begin position="1"/>
        <end position="25"/>
    </location>
</feature>
<dbReference type="EMBL" id="CABVQN010000004">
    <property type="protein sequence ID" value="VWC82314.1"/>
    <property type="molecule type" value="Genomic_DNA"/>
</dbReference>
<accession>A0A6P2V7W0</accession>
<evidence type="ECO:0000313" key="4">
    <source>
        <dbReference type="Proteomes" id="UP000494110"/>
    </source>
</evidence>
<organism evidence="3 4">
    <name type="scientific">Burkholderia lata (strain ATCC 17760 / DSM 23089 / LMG 22485 / NCIMB 9086 / R18194 / 383)</name>
    <dbReference type="NCBI Taxonomy" id="482957"/>
    <lineage>
        <taxon>Bacteria</taxon>
        <taxon>Pseudomonadati</taxon>
        <taxon>Pseudomonadota</taxon>
        <taxon>Betaproteobacteria</taxon>
        <taxon>Burkholderiales</taxon>
        <taxon>Burkholderiaceae</taxon>
        <taxon>Burkholderia</taxon>
        <taxon>Burkholderia cepacia complex</taxon>
    </lineage>
</organism>
<keyword evidence="2" id="KW-0732">Signal</keyword>